<dbReference type="SUPFAM" id="SSF53623">
    <property type="entry name" value="MurD-like peptide ligases, catalytic domain"/>
    <property type="match status" value="1"/>
</dbReference>
<dbReference type="Gene3D" id="3.40.1190.10">
    <property type="entry name" value="Mur-like, catalytic domain"/>
    <property type="match status" value="1"/>
</dbReference>
<reference evidence="2" key="1">
    <citation type="submission" date="2018-05" db="EMBL/GenBank/DDBJ databases">
        <authorList>
            <person name="Lanie J.A."/>
            <person name="Ng W.-L."/>
            <person name="Kazmierczak K.M."/>
            <person name="Andrzejewski T.M."/>
            <person name="Davidsen T.M."/>
            <person name="Wayne K.J."/>
            <person name="Tettelin H."/>
            <person name="Glass J.I."/>
            <person name="Rusch D."/>
            <person name="Podicherti R."/>
            <person name="Tsui H.-C.T."/>
            <person name="Winkler M.E."/>
        </authorList>
    </citation>
    <scope>NUCLEOTIDE SEQUENCE</scope>
</reference>
<dbReference type="AlphaFoldDB" id="A0A382BEJ7"/>
<dbReference type="EMBL" id="UINC01029260">
    <property type="protein sequence ID" value="SVB11682.1"/>
    <property type="molecule type" value="Genomic_DNA"/>
</dbReference>
<dbReference type="InterPro" id="IPR036565">
    <property type="entry name" value="Mur-like_cat_sf"/>
</dbReference>
<dbReference type="InterPro" id="IPR013221">
    <property type="entry name" value="Mur_ligase_cen"/>
</dbReference>
<dbReference type="PANTHER" id="PTHR23135:SF4">
    <property type="entry name" value="UDP-N-ACETYLMURAMOYL-L-ALANYL-D-GLUTAMATE--2,6-DIAMINOPIMELATE LIGASE MURE HOMOLOG, CHLOROPLASTIC"/>
    <property type="match status" value="1"/>
</dbReference>
<gene>
    <name evidence="2" type="ORF">METZ01_LOCUS164536</name>
</gene>
<dbReference type="Pfam" id="PF08245">
    <property type="entry name" value="Mur_ligase_M"/>
    <property type="match status" value="1"/>
</dbReference>
<organism evidence="2">
    <name type="scientific">marine metagenome</name>
    <dbReference type="NCBI Taxonomy" id="408172"/>
    <lineage>
        <taxon>unclassified sequences</taxon>
        <taxon>metagenomes</taxon>
        <taxon>ecological metagenomes</taxon>
    </lineage>
</organism>
<sequence>MISIKPFKPINTVAITGTNGKTSVAWYISEICRLSNIKIKMQGTLGYYVNGKKIKNGLLTTPTYETLHQNGFSKLKNKYNFVFEASSHALHQ</sequence>
<accession>A0A382BEJ7</accession>
<dbReference type="PANTHER" id="PTHR23135">
    <property type="entry name" value="MUR LIGASE FAMILY MEMBER"/>
    <property type="match status" value="1"/>
</dbReference>
<protein>
    <recommendedName>
        <fullName evidence="1">Mur ligase central domain-containing protein</fullName>
    </recommendedName>
</protein>
<dbReference type="GO" id="GO:0005524">
    <property type="term" value="F:ATP binding"/>
    <property type="evidence" value="ECO:0007669"/>
    <property type="project" value="InterPro"/>
</dbReference>
<name>A0A382BEJ7_9ZZZZ</name>
<feature type="domain" description="Mur ligase central" evidence="1">
    <location>
        <begin position="15"/>
        <end position="92"/>
    </location>
</feature>
<feature type="non-terminal residue" evidence="2">
    <location>
        <position position="92"/>
    </location>
</feature>
<dbReference type="GO" id="GO:0016881">
    <property type="term" value="F:acid-amino acid ligase activity"/>
    <property type="evidence" value="ECO:0007669"/>
    <property type="project" value="InterPro"/>
</dbReference>
<proteinExistence type="predicted"/>
<evidence type="ECO:0000259" key="1">
    <source>
        <dbReference type="Pfam" id="PF08245"/>
    </source>
</evidence>
<evidence type="ECO:0000313" key="2">
    <source>
        <dbReference type="EMBL" id="SVB11682.1"/>
    </source>
</evidence>